<dbReference type="InterPro" id="IPR012308">
    <property type="entry name" value="DNA_ligase_ATP-dep_N"/>
</dbReference>
<feature type="compositionally biased region" description="Polar residues" evidence="4">
    <location>
        <begin position="533"/>
        <end position="547"/>
    </location>
</feature>
<sequence>MDGGEANVPWETDHEAQPSGHTLQAGEPDETPGLQTQEQCHEPEGQPDLVEEAEDIIDTLLDNLHQQARGEHNEEQDHATLLQHTMDLEHGDVKDDEGEGKLYVLHNVADDPQQGDEVAWVQGRKRKRSDRDPENHTDHGDGKSEVETEDAREECRGPPANAATNMDKEGADVDLEEQRRVENETEEERALQEEFEQDRALHEEWVQKTIDDYFADVEKEQPGPSQLRPGRRQEEGVKRHAEAVTAAFDRWSQGTAAGGGLEIEGDSIREVLTHILNLHPLMAEDGEAPTPHLTLLYQILATWARSKTELVQQDTETVVRIWQGYLEGLRAAMGSSLAETAAPDGRRTDEGGQLRMFNLTEEEEEPEPEDQHEREDQDKGHDENAEQKNDEDLDENENHTTDEEVLELEEGGPQPEPAEQLGRHSIWTAPPGGPPQPTRPRRGARPWPNCLLRPGHRPLKRGETLNYGNFLQEVTEWRRLAALREGQKATLGAAPTSTSMSAMPPSSRHGEPKDPQLEDLPQGGQEGLCDTTMAISTSTPACSTSPKDPQLEDLPQGGQEGLCNTTLATSTSTPASSTSPLGPGAPWNLPTEGLCQGVPDTQSDEPHADDEDQDDKKKEEKEQEKEKEKREPTRGFYKQRAQSEVRKAMAAVFPANQVIVVGGGLAGMSAANTVVELGGRTVLLDKSSFCGGNSTKATSGINGAGTKTQKGKSIPDNAEIFIADTLKGGAKKPELAKVLCANSAADVDWLVDKFDLDLSLVARLGGHSQPRTHRGKERFPGMTITYALIQMLEKVAEKTNRARIITKAEVYKLLQNGSSVVGCEYKKAGKVVKEFGPMVLASGGFGADFGADSLLATYRPDLLHLPTTNGEHCTGDAIKMGEAIGAATIDLEWVQVHPTGLVKPDDPDAKVKFLAAEALRGVGGIVLDANGDRFCNELGRRDYVTGEMWKNKPPFRLCLNKAAADEIIWHAKHYTGRGVMKFYASGEDLAKDMGVPLQKLVDAHQKHFEAAKKQEKDPDGGPFPAYPSGKTWDEPSGKTGSGKKFFHNIIDGSKVPSEPFYVAIITPVIHYCMGGLECTVDAECIDKKGKVIPGLYVAGEAAGGIHGNNRLGGNSLLDCVVFGRVAGKAACKFTFGAGEKFKPCPVPKELKASRPGGITLLGNCTLLCDDVTQQKCSLCGGDLAPQSGFRTLNSPTCIDLDEDSQELAGPQGEAKRRSCPACTFICEDPARRSCEVCGGSLPLDEPPRKRPKSSPPLAPTSQASSGLATFFKKKVPECNEEPPLPPPPEPPPGASGGPAEVGVRTEKAAWSASATAAALATGCAEFRPESAAGCWSKKGAAVPYRHLAAALDALEATRSRLTKDAILTNAFRVMLAMSAPAEEVEAACYLFAPAKDAQAGGHRLRPDWVEGGRPLSIPHKSITASLLEATGASKADLNRLYHELHETGEVALALRERGGKQRLLRAGTVRRTLLSLAELQGTGVEKAKTTRLVGLLRAAEGTELKWLVRTFLPHMAAGVSLESSVLPALGAAAAMAAGRVLSMC</sequence>
<evidence type="ECO:0000259" key="6">
    <source>
        <dbReference type="Pfam" id="PF04675"/>
    </source>
</evidence>
<keyword evidence="8" id="KW-1185">Reference proteome</keyword>
<feature type="compositionally biased region" description="Low complexity" evidence="4">
    <location>
        <begin position="493"/>
        <end position="507"/>
    </location>
</feature>
<dbReference type="InterPro" id="IPR036188">
    <property type="entry name" value="FAD/NAD-bd_sf"/>
</dbReference>
<dbReference type="Gene3D" id="3.90.700.10">
    <property type="entry name" value="Succinate dehydrogenase/fumarate reductase flavoprotein, catalytic domain"/>
    <property type="match status" value="1"/>
</dbReference>
<dbReference type="GO" id="GO:0006281">
    <property type="term" value="P:DNA repair"/>
    <property type="evidence" value="ECO:0007669"/>
    <property type="project" value="InterPro"/>
</dbReference>
<evidence type="ECO:0000313" key="7">
    <source>
        <dbReference type="EMBL" id="CAE6965619.1"/>
    </source>
</evidence>
<feature type="compositionally biased region" description="Basic and acidic residues" evidence="4">
    <location>
        <begin position="68"/>
        <end position="78"/>
    </location>
</feature>
<feature type="region of interest" description="Disordered" evidence="4">
    <location>
        <begin position="360"/>
        <end position="455"/>
    </location>
</feature>
<feature type="region of interest" description="Disordered" evidence="4">
    <location>
        <begin position="1277"/>
        <end position="1307"/>
    </location>
</feature>
<dbReference type="InterPro" id="IPR003953">
    <property type="entry name" value="FAD-dep_OxRdtase_2_FAD-bd"/>
</dbReference>
<feature type="domain" description="FAD-dependent oxidoreductase 2 FAD-binding" evidence="5">
    <location>
        <begin position="658"/>
        <end position="1116"/>
    </location>
</feature>
<organism evidence="7 8">
    <name type="scientific">Symbiodinium natans</name>
    <dbReference type="NCBI Taxonomy" id="878477"/>
    <lineage>
        <taxon>Eukaryota</taxon>
        <taxon>Sar</taxon>
        <taxon>Alveolata</taxon>
        <taxon>Dinophyceae</taxon>
        <taxon>Suessiales</taxon>
        <taxon>Symbiodiniaceae</taxon>
        <taxon>Symbiodinium</taxon>
    </lineage>
</organism>
<feature type="compositionally biased region" description="Low complexity" evidence="4">
    <location>
        <begin position="565"/>
        <end position="586"/>
    </location>
</feature>
<dbReference type="OrthoDB" id="10252157at2759"/>
<feature type="compositionally biased region" description="Basic and acidic residues" evidence="4">
    <location>
        <begin position="614"/>
        <end position="633"/>
    </location>
</feature>
<dbReference type="Pfam" id="PF00890">
    <property type="entry name" value="FAD_binding_2"/>
    <property type="match status" value="1"/>
</dbReference>
<dbReference type="Gene3D" id="1.10.3260.10">
    <property type="entry name" value="DNA ligase, ATP-dependent, N-terminal domain"/>
    <property type="match status" value="1"/>
</dbReference>
<feature type="region of interest" description="Disordered" evidence="4">
    <location>
        <begin position="1"/>
        <end position="50"/>
    </location>
</feature>
<feature type="compositionally biased region" description="Basic and acidic residues" evidence="4">
    <location>
        <begin position="129"/>
        <end position="146"/>
    </location>
</feature>
<keyword evidence="1" id="KW-0436">Ligase</keyword>
<gene>
    <name evidence="7" type="primary">osm1</name>
    <name evidence="7" type="ORF">SNAT2548_LOCUS2162</name>
</gene>
<feature type="region of interest" description="Disordered" evidence="4">
    <location>
        <begin position="489"/>
        <end position="640"/>
    </location>
</feature>
<dbReference type="SUPFAM" id="SSF56425">
    <property type="entry name" value="Succinate dehydrogenase/fumarate reductase flavoprotein, catalytic domain"/>
    <property type="match status" value="1"/>
</dbReference>
<keyword evidence="3" id="KW-0560">Oxidoreductase</keyword>
<dbReference type="GO" id="GO:0006310">
    <property type="term" value="P:DNA recombination"/>
    <property type="evidence" value="ECO:0007669"/>
    <property type="project" value="InterPro"/>
</dbReference>
<dbReference type="Gene3D" id="3.50.50.60">
    <property type="entry name" value="FAD/NAD(P)-binding domain"/>
    <property type="match status" value="1"/>
</dbReference>
<dbReference type="PANTHER" id="PTHR43400:SF1">
    <property type="entry name" value="FUMARATE REDUCTASE"/>
    <property type="match status" value="1"/>
</dbReference>
<feature type="region of interest" description="Disordered" evidence="4">
    <location>
        <begin position="1010"/>
        <end position="1039"/>
    </location>
</feature>
<dbReference type="SUPFAM" id="SSF51905">
    <property type="entry name" value="FAD/NAD(P)-binding domain"/>
    <property type="match status" value="1"/>
</dbReference>
<dbReference type="GO" id="GO:0016491">
    <property type="term" value="F:oxidoreductase activity"/>
    <property type="evidence" value="ECO:0007669"/>
    <property type="project" value="UniProtKB-KW"/>
</dbReference>
<feature type="compositionally biased region" description="Basic and acidic residues" evidence="4">
    <location>
        <begin position="369"/>
        <end position="402"/>
    </location>
</feature>
<dbReference type="GO" id="GO:0003910">
    <property type="term" value="F:DNA ligase (ATP) activity"/>
    <property type="evidence" value="ECO:0007669"/>
    <property type="project" value="InterPro"/>
</dbReference>
<evidence type="ECO:0000256" key="3">
    <source>
        <dbReference type="ARBA" id="ARBA00023002"/>
    </source>
</evidence>
<dbReference type="InterPro" id="IPR036599">
    <property type="entry name" value="DNA_ligase_N_sf"/>
</dbReference>
<evidence type="ECO:0000256" key="2">
    <source>
        <dbReference type="ARBA" id="ARBA00022630"/>
    </source>
</evidence>
<feature type="compositionally biased region" description="Pro residues" evidence="4">
    <location>
        <begin position="1282"/>
        <end position="1293"/>
    </location>
</feature>
<feature type="compositionally biased region" description="Low complexity" evidence="4">
    <location>
        <begin position="411"/>
        <end position="420"/>
    </location>
</feature>
<dbReference type="SUPFAM" id="SSF117018">
    <property type="entry name" value="ATP-dependent DNA ligase DNA-binding domain"/>
    <property type="match status" value="1"/>
</dbReference>
<proteinExistence type="predicted"/>
<evidence type="ECO:0000259" key="5">
    <source>
        <dbReference type="Pfam" id="PF00890"/>
    </source>
</evidence>
<feature type="compositionally biased region" description="Basic and acidic residues" evidence="4">
    <location>
        <begin position="166"/>
        <end position="196"/>
    </location>
</feature>
<keyword evidence="2" id="KW-0285">Flavoprotein</keyword>
<dbReference type="PANTHER" id="PTHR43400">
    <property type="entry name" value="FUMARATE REDUCTASE"/>
    <property type="match status" value="1"/>
</dbReference>
<reference evidence="7" key="1">
    <citation type="submission" date="2021-02" db="EMBL/GenBank/DDBJ databases">
        <authorList>
            <person name="Dougan E. K."/>
            <person name="Rhodes N."/>
            <person name="Thang M."/>
            <person name="Chan C."/>
        </authorList>
    </citation>
    <scope>NUCLEOTIDE SEQUENCE</scope>
</reference>
<feature type="region of interest" description="Disordered" evidence="4">
    <location>
        <begin position="62"/>
        <end position="196"/>
    </location>
</feature>
<protein>
    <submittedName>
        <fullName evidence="7">Osm1 protein</fullName>
    </submittedName>
</protein>
<comment type="caution">
    <text evidence="7">The sequence shown here is derived from an EMBL/GenBank/DDBJ whole genome shotgun (WGS) entry which is preliminary data.</text>
</comment>
<dbReference type="EMBL" id="CAJNDS010000120">
    <property type="protein sequence ID" value="CAE6965619.1"/>
    <property type="molecule type" value="Genomic_DNA"/>
</dbReference>
<feature type="compositionally biased region" description="Basic and acidic residues" evidence="4">
    <location>
        <begin position="1010"/>
        <end position="1019"/>
    </location>
</feature>
<feature type="domain" description="DNA ligase ATP-dependent N-terminal" evidence="6">
    <location>
        <begin position="1343"/>
        <end position="1528"/>
    </location>
</feature>
<evidence type="ECO:0000256" key="4">
    <source>
        <dbReference type="SAM" id="MobiDB-lite"/>
    </source>
</evidence>
<accession>A0A812HYH1</accession>
<name>A0A812HYH1_9DINO</name>
<evidence type="ECO:0000313" key="8">
    <source>
        <dbReference type="Proteomes" id="UP000604046"/>
    </source>
</evidence>
<feature type="region of interest" description="Disordered" evidence="4">
    <location>
        <begin position="1244"/>
        <end position="1265"/>
    </location>
</feature>
<dbReference type="InterPro" id="IPR027477">
    <property type="entry name" value="Succ_DH/fumarate_Rdtase_cat_sf"/>
</dbReference>
<dbReference type="Proteomes" id="UP000604046">
    <property type="component" value="Unassembled WGS sequence"/>
</dbReference>
<dbReference type="InterPro" id="IPR050315">
    <property type="entry name" value="FAD-oxidoreductase_2"/>
</dbReference>
<dbReference type="Pfam" id="PF04675">
    <property type="entry name" value="DNA_ligase_A_N"/>
    <property type="match status" value="1"/>
</dbReference>
<dbReference type="GO" id="GO:0003677">
    <property type="term" value="F:DNA binding"/>
    <property type="evidence" value="ECO:0007669"/>
    <property type="project" value="InterPro"/>
</dbReference>
<evidence type="ECO:0000256" key="1">
    <source>
        <dbReference type="ARBA" id="ARBA00022598"/>
    </source>
</evidence>